<dbReference type="EMBL" id="CACRXK020001233">
    <property type="protein sequence ID" value="CAB3987776.1"/>
    <property type="molecule type" value="Genomic_DNA"/>
</dbReference>
<evidence type="ECO:0000256" key="2">
    <source>
        <dbReference type="ARBA" id="ARBA00023319"/>
    </source>
</evidence>
<dbReference type="PANTHER" id="PTHR13817:SF73">
    <property type="entry name" value="FIBRONECTIN TYPE-III DOMAIN-CONTAINING PROTEIN"/>
    <property type="match status" value="1"/>
</dbReference>
<dbReference type="PROSITE" id="PS50853">
    <property type="entry name" value="FN3"/>
    <property type="match status" value="1"/>
</dbReference>
<dbReference type="CDD" id="cd00063">
    <property type="entry name" value="FN3"/>
    <property type="match status" value="1"/>
</dbReference>
<protein>
    <submittedName>
        <fullName evidence="4">Triple functional domain -like</fullName>
    </submittedName>
</protein>
<evidence type="ECO:0000256" key="1">
    <source>
        <dbReference type="ARBA" id="ARBA00022737"/>
    </source>
</evidence>
<reference evidence="4" key="1">
    <citation type="submission" date="2020-04" db="EMBL/GenBank/DDBJ databases">
        <authorList>
            <person name="Alioto T."/>
            <person name="Alioto T."/>
            <person name="Gomez Garrido J."/>
        </authorList>
    </citation>
    <scope>NUCLEOTIDE SEQUENCE</scope>
    <source>
        <strain evidence="4">A484AB</strain>
    </source>
</reference>
<evidence type="ECO:0000313" key="4">
    <source>
        <dbReference type="EMBL" id="CAB3987776.1"/>
    </source>
</evidence>
<dbReference type="PROSITE" id="PS50835">
    <property type="entry name" value="IG_LIKE"/>
    <property type="match status" value="2"/>
</dbReference>
<evidence type="ECO:0000313" key="5">
    <source>
        <dbReference type="Proteomes" id="UP001152795"/>
    </source>
</evidence>
<evidence type="ECO:0000256" key="3">
    <source>
        <dbReference type="SAM" id="MobiDB-lite"/>
    </source>
</evidence>
<proteinExistence type="predicted"/>
<organism evidence="4 5">
    <name type="scientific">Paramuricea clavata</name>
    <name type="common">Red gorgonian</name>
    <name type="synonym">Violescent sea-whip</name>
    <dbReference type="NCBI Taxonomy" id="317549"/>
    <lineage>
        <taxon>Eukaryota</taxon>
        <taxon>Metazoa</taxon>
        <taxon>Cnidaria</taxon>
        <taxon>Anthozoa</taxon>
        <taxon>Octocorallia</taxon>
        <taxon>Malacalcyonacea</taxon>
        <taxon>Plexauridae</taxon>
        <taxon>Paramuricea</taxon>
    </lineage>
</organism>
<dbReference type="SUPFAM" id="SSF48726">
    <property type="entry name" value="Immunoglobulin"/>
    <property type="match status" value="2"/>
</dbReference>
<keyword evidence="2" id="KW-0393">Immunoglobulin domain</keyword>
<comment type="caution">
    <text evidence="4">The sequence shown here is derived from an EMBL/GenBank/DDBJ whole genome shotgun (WGS) entry which is preliminary data.</text>
</comment>
<dbReference type="SMART" id="SM00060">
    <property type="entry name" value="FN3"/>
    <property type="match status" value="1"/>
</dbReference>
<feature type="region of interest" description="Disordered" evidence="3">
    <location>
        <begin position="123"/>
        <end position="150"/>
    </location>
</feature>
<dbReference type="SMART" id="SM00409">
    <property type="entry name" value="IG"/>
    <property type="match status" value="2"/>
</dbReference>
<sequence>MEMQESGTSAGEHRSLASPPGFTKTPKGTVAKAGTNVTFPTTFHGDPQPSVVWTKDDVEIKSEGKFNINTTEGASTLEIFNVGKADNGWYKIALHNPSGWAWANAQLIVTGAGARFEKIEGEMEMQESGTSAGEHRKPRDVKEDKKPAGQSSFIEELQDQQVQKGSPVTLTAKISSTGTEPKITWKKDAKVLGRGRARMTYDKGTLTLKYARTDYEDTGVYTVEVDTGSNVIESSANLEIADVPDSPSPPEVSEITTNSLKLSWRAPKDGNSPITKYVLEYRKTGEKDWTLVPGDVASTTHVIEDLTPRTSYRFRISAVNKLGSSRPSRFSGLVETKR</sequence>
<dbReference type="SUPFAM" id="SSF49265">
    <property type="entry name" value="Fibronectin type III"/>
    <property type="match status" value="1"/>
</dbReference>
<dbReference type="InterPro" id="IPR036116">
    <property type="entry name" value="FN3_sf"/>
</dbReference>
<dbReference type="Pfam" id="PF00041">
    <property type="entry name" value="fn3"/>
    <property type="match status" value="1"/>
</dbReference>
<dbReference type="PRINTS" id="PR00014">
    <property type="entry name" value="FNTYPEIII"/>
</dbReference>
<dbReference type="Pfam" id="PF07679">
    <property type="entry name" value="I-set"/>
    <property type="match status" value="2"/>
</dbReference>
<dbReference type="InterPro" id="IPR036179">
    <property type="entry name" value="Ig-like_dom_sf"/>
</dbReference>
<dbReference type="AlphaFoldDB" id="A0A7D9HMU9"/>
<gene>
    <name evidence="4" type="ORF">PACLA_8A002322</name>
</gene>
<feature type="compositionally biased region" description="Basic and acidic residues" evidence="3">
    <location>
        <begin position="133"/>
        <end position="147"/>
    </location>
</feature>
<feature type="region of interest" description="Disordered" evidence="3">
    <location>
        <begin position="1"/>
        <end position="33"/>
    </location>
</feature>
<accession>A0A7D9HMU9</accession>
<name>A0A7D9HMU9_PARCT</name>
<dbReference type="InterPro" id="IPR003599">
    <property type="entry name" value="Ig_sub"/>
</dbReference>
<keyword evidence="5" id="KW-1185">Reference proteome</keyword>
<dbReference type="InterPro" id="IPR050964">
    <property type="entry name" value="Striated_Muscle_Regulatory"/>
</dbReference>
<dbReference type="Proteomes" id="UP001152795">
    <property type="component" value="Unassembled WGS sequence"/>
</dbReference>
<dbReference type="PANTHER" id="PTHR13817">
    <property type="entry name" value="TITIN"/>
    <property type="match status" value="1"/>
</dbReference>
<dbReference type="FunFam" id="2.60.40.10:FF:000107">
    <property type="entry name" value="Myosin, light chain kinase a"/>
    <property type="match status" value="1"/>
</dbReference>
<dbReference type="InterPro" id="IPR013098">
    <property type="entry name" value="Ig_I-set"/>
</dbReference>
<dbReference type="InterPro" id="IPR007110">
    <property type="entry name" value="Ig-like_dom"/>
</dbReference>
<dbReference type="OrthoDB" id="5982258at2759"/>
<dbReference type="InterPro" id="IPR003961">
    <property type="entry name" value="FN3_dom"/>
</dbReference>
<dbReference type="Gene3D" id="2.60.40.10">
    <property type="entry name" value="Immunoglobulins"/>
    <property type="match status" value="3"/>
</dbReference>
<keyword evidence="1" id="KW-0677">Repeat</keyword>
<dbReference type="InterPro" id="IPR013783">
    <property type="entry name" value="Ig-like_fold"/>
</dbReference>